<evidence type="ECO:0000259" key="9">
    <source>
        <dbReference type="Pfam" id="PF13244"/>
    </source>
</evidence>
<evidence type="ECO:0000256" key="7">
    <source>
        <dbReference type="SAM" id="Phobius"/>
    </source>
</evidence>
<dbReference type="Pfam" id="PF13244">
    <property type="entry name" value="MbhD"/>
    <property type="match status" value="1"/>
</dbReference>
<dbReference type="InterPro" id="IPR025383">
    <property type="entry name" value="MrpA_C/MbhD"/>
</dbReference>
<evidence type="ECO:0000313" key="11">
    <source>
        <dbReference type="Proteomes" id="UP000297737"/>
    </source>
</evidence>
<dbReference type="Pfam" id="PF04039">
    <property type="entry name" value="MnhB"/>
    <property type="match status" value="1"/>
</dbReference>
<evidence type="ECO:0000256" key="6">
    <source>
        <dbReference type="ARBA" id="ARBA00023136"/>
    </source>
</evidence>
<evidence type="ECO:0000256" key="3">
    <source>
        <dbReference type="ARBA" id="ARBA00022475"/>
    </source>
</evidence>
<dbReference type="RefSeq" id="WP_135246909.1">
    <property type="nucleotide sequence ID" value="NZ_SIHO01000003.1"/>
</dbReference>
<feature type="domain" description="Na+/H+ antiporter MnhB subunit-related protein" evidence="8">
    <location>
        <begin position="184"/>
        <end position="292"/>
    </location>
</feature>
<feature type="transmembrane region" description="Helical" evidence="7">
    <location>
        <begin position="217"/>
        <end position="234"/>
    </location>
</feature>
<proteinExistence type="inferred from homology"/>
<comment type="caution">
    <text evidence="10">The sequence shown here is derived from an EMBL/GenBank/DDBJ whole genome shotgun (WGS) entry which is preliminary data.</text>
</comment>
<feature type="transmembrane region" description="Helical" evidence="7">
    <location>
        <begin position="184"/>
        <end position="205"/>
    </location>
</feature>
<evidence type="ECO:0000313" key="10">
    <source>
        <dbReference type="EMBL" id="TFU01405.1"/>
    </source>
</evidence>
<dbReference type="EMBL" id="SIHO01000003">
    <property type="protein sequence ID" value="TFU01405.1"/>
    <property type="molecule type" value="Genomic_DNA"/>
</dbReference>
<dbReference type="PANTHER" id="PTHR33932">
    <property type="entry name" value="NA(+)/H(+) ANTIPORTER SUBUNIT B"/>
    <property type="match status" value="1"/>
</dbReference>
<feature type="transmembrane region" description="Helical" evidence="7">
    <location>
        <begin position="87"/>
        <end position="110"/>
    </location>
</feature>
<sequence length="309" mass="31268">MTLLFDAALVVVLLGLAAWVVLARNAFAAVAAFIAYGLLLTLAWLQLHGIDIALTEAAIGGGLTGALLIGAVIRLRTAPPAAPATSMTLALAAIAAATTTAVLAACVLALPDPAPTLAPLVADNIAVTGVENAITAVLLAFRSMDTLLEAIVLLFALVGAWSLGADSAWPGRPGFAQSAPPNGILAYLARILPPIGLVIGVYIFWTGADNPGGKFQGATILAAIWLLTMAAGLTDAPRVGSRWLRAALVAGPLGFIAVGVFGSYSAGAFLALPPEAAKPLILAIEIALMPTLTLILALLLPGPPQRTSS</sequence>
<evidence type="ECO:0000256" key="5">
    <source>
        <dbReference type="ARBA" id="ARBA00022989"/>
    </source>
</evidence>
<dbReference type="InterPro" id="IPR007182">
    <property type="entry name" value="MnhB"/>
</dbReference>
<evidence type="ECO:0000259" key="8">
    <source>
        <dbReference type="Pfam" id="PF04039"/>
    </source>
</evidence>
<accession>A0A4Y9EMK6</accession>
<keyword evidence="4 7" id="KW-0812">Transmembrane</keyword>
<evidence type="ECO:0000256" key="4">
    <source>
        <dbReference type="ARBA" id="ARBA00022692"/>
    </source>
</evidence>
<evidence type="ECO:0000256" key="1">
    <source>
        <dbReference type="ARBA" id="ARBA00004651"/>
    </source>
</evidence>
<feature type="transmembrane region" description="Helical" evidence="7">
    <location>
        <begin position="57"/>
        <end position="75"/>
    </location>
</feature>
<feature type="transmembrane region" description="Helical" evidence="7">
    <location>
        <begin position="27"/>
        <end position="45"/>
    </location>
</feature>
<keyword evidence="5 7" id="KW-1133">Transmembrane helix</keyword>
<evidence type="ECO:0000256" key="2">
    <source>
        <dbReference type="ARBA" id="ARBA00009425"/>
    </source>
</evidence>
<feature type="transmembrane region" description="Helical" evidence="7">
    <location>
        <begin position="279"/>
        <end position="300"/>
    </location>
</feature>
<dbReference type="PANTHER" id="PTHR33932:SF4">
    <property type="entry name" value="NA(+)_H(+) ANTIPORTER SUBUNIT B"/>
    <property type="match status" value="1"/>
</dbReference>
<protein>
    <submittedName>
        <fullName evidence="10">DUF4040 domain-containing protein</fullName>
    </submittedName>
</protein>
<dbReference type="GO" id="GO:0005886">
    <property type="term" value="C:plasma membrane"/>
    <property type="evidence" value="ECO:0007669"/>
    <property type="project" value="UniProtKB-SubCell"/>
</dbReference>
<feature type="domain" description="MrpA C-terminal/MbhD" evidence="9">
    <location>
        <begin position="12"/>
        <end position="76"/>
    </location>
</feature>
<dbReference type="AlphaFoldDB" id="A0A4Y9EMK6"/>
<reference evidence="10 11" key="1">
    <citation type="submission" date="2019-02" db="EMBL/GenBank/DDBJ databases">
        <title>Polymorphobacter sp. isolated from the lake at the Tibet of China.</title>
        <authorList>
            <person name="Li A."/>
        </authorList>
    </citation>
    <scope>NUCLEOTIDE SEQUENCE [LARGE SCALE GENOMIC DNA]</scope>
    <source>
        <strain evidence="10 11">DJ1R-1</strain>
    </source>
</reference>
<dbReference type="OrthoDB" id="2085045at2"/>
<keyword evidence="3" id="KW-1003">Cell membrane</keyword>
<feature type="transmembrane region" description="Helical" evidence="7">
    <location>
        <begin position="246"/>
        <end position="272"/>
    </location>
</feature>
<organism evidence="10 11">
    <name type="scientific">Glacieibacterium arshaanense</name>
    <dbReference type="NCBI Taxonomy" id="2511025"/>
    <lineage>
        <taxon>Bacteria</taxon>
        <taxon>Pseudomonadati</taxon>
        <taxon>Pseudomonadota</taxon>
        <taxon>Alphaproteobacteria</taxon>
        <taxon>Sphingomonadales</taxon>
        <taxon>Sphingosinicellaceae</taxon>
        <taxon>Glacieibacterium</taxon>
    </lineage>
</organism>
<feature type="transmembrane region" description="Helical" evidence="7">
    <location>
        <begin position="147"/>
        <end position="164"/>
    </location>
</feature>
<dbReference type="InterPro" id="IPR050622">
    <property type="entry name" value="CPA3_antiporter_subunitB"/>
</dbReference>
<comment type="similarity">
    <text evidence="2">Belongs to the CPA3 antiporters (TC 2.A.63) subunit B family.</text>
</comment>
<dbReference type="Proteomes" id="UP000297737">
    <property type="component" value="Unassembled WGS sequence"/>
</dbReference>
<comment type="subcellular location">
    <subcellularLocation>
        <location evidence="1">Cell membrane</location>
        <topology evidence="1">Multi-pass membrane protein</topology>
    </subcellularLocation>
</comment>
<keyword evidence="11" id="KW-1185">Reference proteome</keyword>
<gene>
    <name evidence="10" type="ORF">EUV02_14060</name>
</gene>
<keyword evidence="6 7" id="KW-0472">Membrane</keyword>
<name>A0A4Y9EMK6_9SPHN</name>